<sequence length="359" mass="40352">MSRQQESVYAPPEVIVIDDDDDADDSDEGIDEGYGLSDFDLQRSEQALIRSSSLDNSVNIRTTNVRMVARRSVPFTEQEQSQASSSDSQQRLPMITVPLNPSVQPQPPPTFSLPNTLHHSVRTTSSSSRNVVQNSVNRESQRNIDPRSMDTIQSPVVASSSLSLDRQRPTRTSSHNSSSNSTTPQSRVTSGQVAGKTLPSKDPRKSNQTTKKRKRTKWLKEIRKYQKSTELLIPRLPFQRLVREIGLKVASERGFGLLWKPDAFAYLHHASEDALVDLLRDANLCAIHAKRQTLKAKDMHLVLKLRPLVNSANRIDEACAKEVANEQLNQSFQDDPNDGDYQEEDMENSEDESVLDDEE</sequence>
<feature type="compositionally biased region" description="Low complexity" evidence="2">
    <location>
        <begin position="78"/>
        <end position="90"/>
    </location>
</feature>
<evidence type="ECO:0000256" key="1">
    <source>
        <dbReference type="ARBA" id="ARBA00010343"/>
    </source>
</evidence>
<feature type="compositionally biased region" description="Acidic residues" evidence="2">
    <location>
        <begin position="16"/>
        <end position="31"/>
    </location>
</feature>
<evidence type="ECO:0000313" key="5">
    <source>
        <dbReference type="Proteomes" id="UP000816034"/>
    </source>
</evidence>
<feature type="region of interest" description="Disordered" evidence="2">
    <location>
        <begin position="71"/>
        <end position="216"/>
    </location>
</feature>
<protein>
    <recommendedName>
        <fullName evidence="3">Core Histone H2A/H2B/H3 domain-containing protein</fullName>
    </recommendedName>
</protein>
<dbReference type="AlphaFoldDB" id="A0AA88GIP4"/>
<dbReference type="Gene3D" id="1.10.20.10">
    <property type="entry name" value="Histone, subunit A"/>
    <property type="match status" value="1"/>
</dbReference>
<feature type="compositionally biased region" description="Low complexity" evidence="2">
    <location>
        <begin position="170"/>
        <end position="187"/>
    </location>
</feature>
<dbReference type="RefSeq" id="XP_044545339.1">
    <property type="nucleotide sequence ID" value="XM_044698803.1"/>
</dbReference>
<dbReference type="Proteomes" id="UP000816034">
    <property type="component" value="Unassembled WGS sequence"/>
</dbReference>
<dbReference type="Pfam" id="PF00125">
    <property type="entry name" value="Histone"/>
    <property type="match status" value="1"/>
</dbReference>
<evidence type="ECO:0000313" key="4">
    <source>
        <dbReference type="EMBL" id="KAG2378077.1"/>
    </source>
</evidence>
<evidence type="ECO:0000259" key="3">
    <source>
        <dbReference type="Pfam" id="PF00125"/>
    </source>
</evidence>
<feature type="region of interest" description="Disordered" evidence="2">
    <location>
        <begin position="1"/>
        <end position="38"/>
    </location>
</feature>
<feature type="compositionally biased region" description="Basic and acidic residues" evidence="2">
    <location>
        <begin position="139"/>
        <end position="148"/>
    </location>
</feature>
<comment type="similarity">
    <text evidence="1">Belongs to the histone H3 family.</text>
</comment>
<dbReference type="InterPro" id="IPR000164">
    <property type="entry name" value="Histone_H3/CENP-A"/>
</dbReference>
<dbReference type="GO" id="GO:0046982">
    <property type="term" value="F:protein heterodimerization activity"/>
    <property type="evidence" value="ECO:0007669"/>
    <property type="project" value="InterPro"/>
</dbReference>
<dbReference type="InterPro" id="IPR009072">
    <property type="entry name" value="Histone-fold"/>
</dbReference>
<reference evidence="4 5" key="1">
    <citation type="journal article" date="2018" name="BMC Genomics">
        <title>The genome of Naegleria lovaniensis, the basis for a comparative approach to unravel pathogenicity factors of the human pathogenic amoeba N. fowleri.</title>
        <authorList>
            <person name="Liechti N."/>
            <person name="Schurch N."/>
            <person name="Bruggmann R."/>
            <person name="Wittwer M."/>
        </authorList>
    </citation>
    <scope>NUCLEOTIDE SEQUENCE [LARGE SCALE GENOMIC DNA]</scope>
    <source>
        <strain evidence="4 5">ATCC 30569</strain>
    </source>
</reference>
<dbReference type="SUPFAM" id="SSF47113">
    <property type="entry name" value="Histone-fold"/>
    <property type="match status" value="1"/>
</dbReference>
<evidence type="ECO:0000256" key="2">
    <source>
        <dbReference type="SAM" id="MobiDB-lite"/>
    </source>
</evidence>
<feature type="domain" description="Core Histone H2A/H2B/H3" evidence="3">
    <location>
        <begin position="214"/>
        <end position="305"/>
    </location>
</feature>
<organism evidence="4 5">
    <name type="scientific">Naegleria lovaniensis</name>
    <name type="common">Amoeba</name>
    <dbReference type="NCBI Taxonomy" id="51637"/>
    <lineage>
        <taxon>Eukaryota</taxon>
        <taxon>Discoba</taxon>
        <taxon>Heterolobosea</taxon>
        <taxon>Tetramitia</taxon>
        <taxon>Eutetramitia</taxon>
        <taxon>Vahlkampfiidae</taxon>
        <taxon>Naegleria</taxon>
    </lineage>
</organism>
<dbReference type="GeneID" id="68101153"/>
<dbReference type="SMART" id="SM00428">
    <property type="entry name" value="H3"/>
    <property type="match status" value="1"/>
</dbReference>
<comment type="caution">
    <text evidence="4">The sequence shown here is derived from an EMBL/GenBank/DDBJ whole genome shotgun (WGS) entry which is preliminary data.</text>
</comment>
<dbReference type="InterPro" id="IPR007125">
    <property type="entry name" value="H2A/H2B/H3"/>
</dbReference>
<dbReference type="GO" id="GO:0030527">
    <property type="term" value="F:structural constituent of chromatin"/>
    <property type="evidence" value="ECO:0007669"/>
    <property type="project" value="InterPro"/>
</dbReference>
<accession>A0AA88GIP4</accession>
<keyword evidence="5" id="KW-1185">Reference proteome</keyword>
<dbReference type="PRINTS" id="PR00622">
    <property type="entry name" value="HISTONEH3"/>
</dbReference>
<dbReference type="GO" id="GO:0003677">
    <property type="term" value="F:DNA binding"/>
    <property type="evidence" value="ECO:0007669"/>
    <property type="project" value="InterPro"/>
</dbReference>
<dbReference type="EMBL" id="PYSW02000035">
    <property type="protein sequence ID" value="KAG2378077.1"/>
    <property type="molecule type" value="Genomic_DNA"/>
</dbReference>
<dbReference type="PROSITE" id="PS00959">
    <property type="entry name" value="HISTONE_H3_2"/>
    <property type="match status" value="1"/>
</dbReference>
<dbReference type="PANTHER" id="PTHR45810:SF1">
    <property type="entry name" value="HISTONE H3-LIKE CENTROMERIC PROTEIN A"/>
    <property type="match status" value="1"/>
</dbReference>
<dbReference type="GO" id="GO:0000786">
    <property type="term" value="C:nucleosome"/>
    <property type="evidence" value="ECO:0007669"/>
    <property type="project" value="InterPro"/>
</dbReference>
<feature type="region of interest" description="Disordered" evidence="2">
    <location>
        <begin position="326"/>
        <end position="359"/>
    </location>
</feature>
<dbReference type="PANTHER" id="PTHR45810">
    <property type="entry name" value="HISTONE H3.2"/>
    <property type="match status" value="1"/>
</dbReference>
<feature type="compositionally biased region" description="Low complexity" evidence="2">
    <location>
        <begin position="122"/>
        <end position="138"/>
    </location>
</feature>
<gene>
    <name evidence="4" type="ORF">C9374_008699</name>
</gene>
<feature type="compositionally biased region" description="Acidic residues" evidence="2">
    <location>
        <begin position="335"/>
        <end position="359"/>
    </location>
</feature>
<name>A0AA88GIP4_NAELO</name>
<dbReference type="CDD" id="cd22911">
    <property type="entry name" value="HFD_H3"/>
    <property type="match status" value="1"/>
</dbReference>
<proteinExistence type="inferred from homology"/>
<feature type="compositionally biased region" description="Polar residues" evidence="2">
    <location>
        <begin position="150"/>
        <end position="164"/>
    </location>
</feature>